<evidence type="ECO:0000313" key="3">
    <source>
        <dbReference type="EMBL" id="SNV44644.1"/>
    </source>
</evidence>
<evidence type="ECO:0000313" key="4">
    <source>
        <dbReference type="Proteomes" id="UP000215196"/>
    </source>
</evidence>
<evidence type="ECO:0000313" key="2">
    <source>
        <dbReference type="EMBL" id="AZI19526.1"/>
    </source>
</evidence>
<dbReference type="AlphaFoldDB" id="A0A239XF86"/>
<evidence type="ECO:0000313" key="5">
    <source>
        <dbReference type="Proteomes" id="UP000282297"/>
    </source>
</evidence>
<dbReference type="RefSeq" id="WP_095071803.1">
    <property type="nucleotide sequence ID" value="NZ_CALTUO010000010.1"/>
</dbReference>
<gene>
    <name evidence="2" type="ORF">EIH08_01220</name>
    <name evidence="3" type="ORF">SAMEA4412677_01416</name>
</gene>
<dbReference type="CDD" id="cd01324">
    <property type="entry name" value="cbb3_Oxidase_CcoQ"/>
    <property type="match status" value="1"/>
</dbReference>
<organism evidence="3 4">
    <name type="scientific">Chryseobacterium taklimakanense</name>
    <dbReference type="NCBI Taxonomy" id="536441"/>
    <lineage>
        <taxon>Bacteria</taxon>
        <taxon>Pseudomonadati</taxon>
        <taxon>Bacteroidota</taxon>
        <taxon>Flavobacteriia</taxon>
        <taxon>Flavobacteriales</taxon>
        <taxon>Weeksellaceae</taxon>
        <taxon>Chryseobacterium group</taxon>
        <taxon>Chryseobacterium</taxon>
    </lineage>
</organism>
<proteinExistence type="predicted"/>
<keyword evidence="1" id="KW-1133">Transmembrane helix</keyword>
<keyword evidence="1" id="KW-0812">Transmembrane</keyword>
<evidence type="ECO:0000256" key="1">
    <source>
        <dbReference type="SAM" id="Phobius"/>
    </source>
</evidence>
<reference evidence="2" key="3">
    <citation type="submission" date="2018-11" db="EMBL/GenBank/DDBJ databases">
        <title>Proposal to divide the Flavobacteriaceae and reorganize its genera based on Amino Acid Identity values calculated from whole genome sequences.</title>
        <authorList>
            <person name="Nicholson A.C."/>
            <person name="Gulvik C.A."/>
            <person name="Whitney A.M."/>
            <person name="Humrighouse B.W."/>
            <person name="Bell M."/>
            <person name="Holmes B."/>
            <person name="Steigerwalt A."/>
            <person name="Villarma A."/>
            <person name="Sheth M."/>
            <person name="Batra D."/>
            <person name="Pryor J."/>
            <person name="Bernardet J.-F."/>
            <person name="Hugo C."/>
            <person name="Kampfer P."/>
            <person name="Newman J."/>
            <person name="Mcquiston J.R."/>
        </authorList>
    </citation>
    <scope>NUCLEOTIDE SEQUENCE</scope>
    <source>
        <strain evidence="2">H4753</strain>
    </source>
</reference>
<name>A0A239XF86_9FLAO</name>
<dbReference type="Pfam" id="PF05545">
    <property type="entry name" value="FixQ"/>
    <property type="match status" value="1"/>
</dbReference>
<sequence length="63" mass="7430">MIPQNLRDILSNEQYTGLFQTIALIIFMLFFIGLIIYVFNKPKKHYDEAAHTPLEDDEKPFNL</sequence>
<protein>
    <submittedName>
        <fullName evidence="2">Cbb3-type cytochrome c oxidase subunit 3</fullName>
    </submittedName>
    <submittedName>
        <fullName evidence="3">Cbb3-type cytochrome oxidase, subunit 3</fullName>
    </submittedName>
</protein>
<keyword evidence="1" id="KW-0472">Membrane</keyword>
<dbReference type="InterPro" id="IPR008621">
    <property type="entry name" value="Cbb3-typ_cyt_oxidase_comp"/>
</dbReference>
<reference evidence="5" key="2">
    <citation type="submission" date="2018-11" db="EMBL/GenBank/DDBJ databases">
        <title>Proposal to divide the Flavobacteriaceae and reorganize its genera based on Amino Acid Identity values calculated from whole genome sequences.</title>
        <authorList>
            <person name="Nicholson A.C."/>
            <person name="Gulvik C.A."/>
            <person name="Whitney A.M."/>
            <person name="Humrighouse B.W."/>
            <person name="Bell M."/>
            <person name="Holmes B."/>
            <person name="Steigerwalt A.B."/>
            <person name="Villarma A."/>
            <person name="Sheth M."/>
            <person name="Batra D."/>
            <person name="Pryor J."/>
            <person name="Bernardet J.-F."/>
            <person name="Hugo C."/>
            <person name="Kampfer P."/>
            <person name="Newman J.D."/>
            <person name="McQuiston J.R."/>
        </authorList>
    </citation>
    <scope>NUCLEOTIDE SEQUENCE [LARGE SCALE GENOMIC DNA]</scope>
    <source>
        <strain evidence="5">H4753</strain>
    </source>
</reference>
<reference evidence="3 4" key="1">
    <citation type="submission" date="2017-06" db="EMBL/GenBank/DDBJ databases">
        <authorList>
            <consortium name="Pathogen Informatics"/>
        </authorList>
    </citation>
    <scope>NUCLEOTIDE SEQUENCE [LARGE SCALE GENOMIC DNA]</scope>
    <source>
        <strain evidence="3 4">NCTC13490</strain>
    </source>
</reference>
<dbReference type="KEGG" id="ctak:4412677_01416"/>
<dbReference type="Proteomes" id="UP000282297">
    <property type="component" value="Chromosome"/>
</dbReference>
<dbReference type="Proteomes" id="UP000215196">
    <property type="component" value="Chromosome 1"/>
</dbReference>
<dbReference type="EMBL" id="LT906465">
    <property type="protein sequence ID" value="SNV44644.1"/>
    <property type="molecule type" value="Genomic_DNA"/>
</dbReference>
<dbReference type="EMBL" id="CP034171">
    <property type="protein sequence ID" value="AZI19526.1"/>
    <property type="molecule type" value="Genomic_DNA"/>
</dbReference>
<keyword evidence="4" id="KW-1185">Reference proteome</keyword>
<feature type="transmembrane region" description="Helical" evidence="1">
    <location>
        <begin position="18"/>
        <end position="39"/>
    </location>
</feature>
<accession>A0A239XF86</accession>